<evidence type="ECO:0000256" key="4">
    <source>
        <dbReference type="ARBA" id="ARBA00023277"/>
    </source>
</evidence>
<dbReference type="InterPro" id="IPR011013">
    <property type="entry name" value="Gal_mutarotase_sf_dom"/>
</dbReference>
<dbReference type="Gene3D" id="2.70.98.10">
    <property type="match status" value="1"/>
</dbReference>
<dbReference type="GO" id="GO:0033499">
    <property type="term" value="P:galactose catabolic process via UDP-galactose, Leloir pathway"/>
    <property type="evidence" value="ECO:0007669"/>
    <property type="project" value="TreeGrafter"/>
</dbReference>
<dbReference type="GO" id="GO:0004034">
    <property type="term" value="F:aldose 1-epimerase activity"/>
    <property type="evidence" value="ECO:0007669"/>
    <property type="project" value="UniProtKB-EC"/>
</dbReference>
<protein>
    <recommendedName>
        <fullName evidence="5">Aldose 1-epimerase</fullName>
        <ecNumber evidence="5">5.1.3.3</ecNumber>
    </recommendedName>
</protein>
<keyword evidence="10" id="KW-1185">Reference proteome</keyword>
<comment type="pathway">
    <text evidence="1 5">Carbohydrate metabolism; hexose metabolism.</text>
</comment>
<dbReference type="CDD" id="cd09019">
    <property type="entry name" value="galactose_mutarotase_like"/>
    <property type="match status" value="1"/>
</dbReference>
<evidence type="ECO:0000256" key="5">
    <source>
        <dbReference type="PIRNR" id="PIRNR005096"/>
    </source>
</evidence>
<comment type="similarity">
    <text evidence="2 5">Belongs to the aldose epimerase family.</text>
</comment>
<dbReference type="Proteomes" id="UP000232323">
    <property type="component" value="Unassembled WGS sequence"/>
</dbReference>
<comment type="catalytic activity">
    <reaction evidence="5">
        <text>alpha-D-glucose = beta-D-glucose</text>
        <dbReference type="Rhea" id="RHEA:10264"/>
        <dbReference type="ChEBI" id="CHEBI:15903"/>
        <dbReference type="ChEBI" id="CHEBI:17925"/>
        <dbReference type="EC" id="5.1.3.3"/>
    </reaction>
</comment>
<dbReference type="PIRSF" id="PIRSF005096">
    <property type="entry name" value="GALM"/>
    <property type="match status" value="1"/>
</dbReference>
<name>A0A250XTE7_9CHLO</name>
<dbReference type="GO" id="GO:0030246">
    <property type="term" value="F:carbohydrate binding"/>
    <property type="evidence" value="ECO:0007669"/>
    <property type="project" value="InterPro"/>
</dbReference>
<feature type="binding site" evidence="8">
    <location>
        <begin position="231"/>
        <end position="233"/>
    </location>
    <ligand>
        <name>beta-D-galactose</name>
        <dbReference type="ChEBI" id="CHEBI:27667"/>
    </ligand>
</feature>
<accession>A0A250XTE7</accession>
<dbReference type="SUPFAM" id="SSF74650">
    <property type="entry name" value="Galactose mutarotase-like"/>
    <property type="match status" value="1"/>
</dbReference>
<dbReference type="Pfam" id="PF01263">
    <property type="entry name" value="Aldose_epim"/>
    <property type="match status" value="1"/>
</dbReference>
<dbReference type="InterPro" id="IPR008183">
    <property type="entry name" value="Aldose_1/G6P_1-epimerase"/>
</dbReference>
<dbReference type="PANTHER" id="PTHR10091:SF0">
    <property type="entry name" value="GALACTOSE MUTAROTASE"/>
    <property type="match status" value="1"/>
</dbReference>
<dbReference type="NCBIfam" id="NF008277">
    <property type="entry name" value="PRK11055.1"/>
    <property type="match status" value="1"/>
</dbReference>
<gene>
    <name evidence="9" type="ORF">CEUSTIGMA_g13750.t1</name>
</gene>
<feature type="binding site" evidence="7">
    <location>
        <position position="298"/>
    </location>
    <ligand>
        <name>beta-D-galactose</name>
        <dbReference type="ChEBI" id="CHEBI:27667"/>
    </ligand>
</feature>
<comment type="caution">
    <text evidence="9">The sequence shown here is derived from an EMBL/GenBank/DDBJ whole genome shotgun (WGS) entry which is preliminary data.</text>
</comment>
<evidence type="ECO:0000256" key="6">
    <source>
        <dbReference type="PIRSR" id="PIRSR005096-1"/>
    </source>
</evidence>
<organism evidence="9 10">
    <name type="scientific">Chlamydomonas eustigma</name>
    <dbReference type="NCBI Taxonomy" id="1157962"/>
    <lineage>
        <taxon>Eukaryota</taxon>
        <taxon>Viridiplantae</taxon>
        <taxon>Chlorophyta</taxon>
        <taxon>core chlorophytes</taxon>
        <taxon>Chlorophyceae</taxon>
        <taxon>CS clade</taxon>
        <taxon>Chlamydomonadales</taxon>
        <taxon>Chlamydomonadaceae</taxon>
        <taxon>Chlamydomonas</taxon>
    </lineage>
</organism>
<evidence type="ECO:0000256" key="1">
    <source>
        <dbReference type="ARBA" id="ARBA00005028"/>
    </source>
</evidence>
<keyword evidence="3 5" id="KW-0413">Isomerase</keyword>
<dbReference type="UniPathway" id="UPA00242"/>
<evidence type="ECO:0000256" key="8">
    <source>
        <dbReference type="PIRSR" id="PIRSR005096-3"/>
    </source>
</evidence>
<dbReference type="GO" id="GO:0006006">
    <property type="term" value="P:glucose metabolic process"/>
    <property type="evidence" value="ECO:0007669"/>
    <property type="project" value="TreeGrafter"/>
</dbReference>
<dbReference type="InterPro" id="IPR015443">
    <property type="entry name" value="Aldose_1-epimerase"/>
</dbReference>
<dbReference type="STRING" id="1157962.A0A250XTE7"/>
<dbReference type="InterPro" id="IPR047215">
    <property type="entry name" value="Galactose_mutarotase-like"/>
</dbReference>
<evidence type="ECO:0000313" key="9">
    <source>
        <dbReference type="EMBL" id="GAX86338.1"/>
    </source>
</evidence>
<evidence type="ECO:0000256" key="2">
    <source>
        <dbReference type="ARBA" id="ARBA00006206"/>
    </source>
</evidence>
<feature type="active site" description="Proton acceptor" evidence="6">
    <location>
        <position position="375"/>
    </location>
</feature>
<sequence length="408" mass="44304">MRKRPLIAALAASSVGAALCAAGFLVLRLKWIRRGLLPLTSPVRAPIRSLQSMVSRKVLSWSDSLPIYTLRNDKGMEVVVSSLGATIIKMIVPDSKGRKADVVLGYNDVESYLKTEPCTYFGAIVGRCANRIAGATFSVGGETYNLHSNNGPNALHGGPLGLHRRCWSGRASEDDNCSMVTLTYESPHGEEGYPGNLFVTVQYTLMKDRNDLTTVITATTDMPTPVNIVQHTYFNLGGHASGTILDHELTIHSGDHYTPVKSDQIPTGQILPVAATPFDFTKAHAVGERLSEVEGGYDHNYVLFNMGREAKTIVKKGMASEDAQLAATLTDPKSGRTLQLWTNAPGMQFYSGNFLDGATGKGQSSYVKHAGLCLETQAFPDSVNQSAFPSVILNPEDTYEHEIIYKFS</sequence>
<dbReference type="InterPro" id="IPR014718">
    <property type="entry name" value="GH-type_carb-bd"/>
</dbReference>
<dbReference type="EMBL" id="BEGY01000276">
    <property type="protein sequence ID" value="GAX86338.1"/>
    <property type="molecule type" value="Genomic_DNA"/>
</dbReference>
<dbReference type="PANTHER" id="PTHR10091">
    <property type="entry name" value="ALDOSE-1-EPIMERASE"/>
    <property type="match status" value="1"/>
</dbReference>
<dbReference type="OrthoDB" id="274691at2759"/>
<evidence type="ECO:0000256" key="7">
    <source>
        <dbReference type="PIRSR" id="PIRSR005096-2"/>
    </source>
</evidence>
<evidence type="ECO:0000313" key="10">
    <source>
        <dbReference type="Proteomes" id="UP000232323"/>
    </source>
</evidence>
<dbReference type="EC" id="5.1.3.3" evidence="5"/>
<dbReference type="AlphaFoldDB" id="A0A250XTE7"/>
<feature type="active site" description="Proton donor" evidence="6">
    <location>
        <position position="231"/>
    </location>
</feature>
<evidence type="ECO:0000256" key="3">
    <source>
        <dbReference type="ARBA" id="ARBA00023235"/>
    </source>
</evidence>
<keyword evidence="4 5" id="KW-0119">Carbohydrate metabolism</keyword>
<feature type="binding site" evidence="8">
    <location>
        <begin position="130"/>
        <end position="131"/>
    </location>
    <ligand>
        <name>beta-D-galactose</name>
        <dbReference type="ChEBI" id="CHEBI:27667"/>
    </ligand>
</feature>
<reference evidence="9 10" key="1">
    <citation type="submission" date="2017-08" db="EMBL/GenBank/DDBJ databases">
        <title>Acidophilic green algal genome provides insights into adaptation to an acidic environment.</title>
        <authorList>
            <person name="Hirooka S."/>
            <person name="Hirose Y."/>
            <person name="Kanesaki Y."/>
            <person name="Higuchi S."/>
            <person name="Fujiwara T."/>
            <person name="Onuma R."/>
            <person name="Era A."/>
            <person name="Ohbayashi R."/>
            <person name="Uzuka A."/>
            <person name="Nozaki H."/>
            <person name="Yoshikawa H."/>
            <person name="Miyagishima S.Y."/>
        </authorList>
    </citation>
    <scope>NUCLEOTIDE SEQUENCE [LARGE SCALE GENOMIC DNA]</scope>
    <source>
        <strain evidence="9 10">NIES-2499</strain>
    </source>
</reference>
<proteinExistence type="inferred from homology"/>